<dbReference type="InterPro" id="IPR007111">
    <property type="entry name" value="NACHT_NTPase"/>
</dbReference>
<dbReference type="PANTHER" id="PTHR46312">
    <property type="entry name" value="NACHT DOMAIN-CONTAINING PROTEIN"/>
    <property type="match status" value="1"/>
</dbReference>
<dbReference type="Pfam" id="PF05729">
    <property type="entry name" value="NACHT"/>
    <property type="match status" value="1"/>
</dbReference>
<reference evidence="2" key="1">
    <citation type="submission" date="2021-10" db="EMBL/GenBank/DDBJ databases">
        <title>Tropical sea cucumber genome reveals ecological adaptation and Cuvierian tubules defense mechanism.</title>
        <authorList>
            <person name="Chen T."/>
        </authorList>
    </citation>
    <scope>NUCLEOTIDE SEQUENCE</scope>
    <source>
        <strain evidence="2">Nanhai2018</strain>
        <tissue evidence="2">Muscle</tissue>
    </source>
</reference>
<feature type="domain" description="NACHT" evidence="1">
    <location>
        <begin position="168"/>
        <end position="328"/>
    </location>
</feature>
<name>A0A9Q0YEP5_HOLLE</name>
<gene>
    <name evidence="2" type="ORF">HOLleu_40027</name>
</gene>
<dbReference type="EMBL" id="JAIZAY010000022">
    <property type="protein sequence ID" value="KAJ8020439.1"/>
    <property type="molecule type" value="Genomic_DNA"/>
</dbReference>
<evidence type="ECO:0000313" key="3">
    <source>
        <dbReference type="Proteomes" id="UP001152320"/>
    </source>
</evidence>
<accession>A0A9Q0YEP5</accession>
<evidence type="ECO:0000259" key="1">
    <source>
        <dbReference type="Pfam" id="PF05729"/>
    </source>
</evidence>
<keyword evidence="3" id="KW-1185">Reference proteome</keyword>
<dbReference type="Proteomes" id="UP001152320">
    <property type="component" value="Chromosome 22"/>
</dbReference>
<organism evidence="2 3">
    <name type="scientific">Holothuria leucospilota</name>
    <name type="common">Black long sea cucumber</name>
    <name type="synonym">Mertensiothuria leucospilota</name>
    <dbReference type="NCBI Taxonomy" id="206669"/>
    <lineage>
        <taxon>Eukaryota</taxon>
        <taxon>Metazoa</taxon>
        <taxon>Echinodermata</taxon>
        <taxon>Eleutherozoa</taxon>
        <taxon>Echinozoa</taxon>
        <taxon>Holothuroidea</taxon>
        <taxon>Aspidochirotacea</taxon>
        <taxon>Aspidochirotida</taxon>
        <taxon>Holothuriidae</taxon>
        <taxon>Holothuria</taxon>
    </lineage>
</organism>
<dbReference type="AlphaFoldDB" id="A0A9Q0YEP5"/>
<sequence length="621" mass="69714">MANTVLYAFDDFKRDLSVLVDESYRDRLTELVKITGARLEGASSNPSPTGTLLDILTSQGVINKDNISVLVSAFEEANMTKATELSVTYKAGLPTAHMKPVLARRCSEQLKETYQKICNDPSTTGTSSSGVPISSLPALTLTTDGAGDGALFSRHDIFKRLHPEHPYLVLIGGTGSGKSTLCHRLLLDWINKDERSYLCDVEIIIFTSLSHVNLRASLAESIRDSLLPPDTTLCDEDIEDIIVSHLDSLLFIFDSLDDLNITELTLDHHSKRLEIGKILAGHQIPFIPKLVTSSQSLTSDHPCHGIEYFLCRIQRPQIKDYVTKYFSTEPKIGANVFHHISKSSITSDFCEIPLLLRIVCDIAKRPNSIRIGEVLHVHVFVSFVVQNTFEKYCFVNGIKQMDFVQFSRVLGHLALETLLQKQRVDIKTKRILAEDEKPMIGLGMKAGFIKEVQVVGRDSGGSASSLTFVRFKNRLLQQFFAAARLTEVSENSPKVFNQILDAVTHDPSFHYLLLFICGNSALCCRSILNKINGVEIHRTSAAEYLYECQEADGDDSHLMSLFRWLSFRIVISGNMSKYKQRATFSLIQRMRNAKVSRFFITSHNFVNIAKKRKKMIRNTSL</sequence>
<dbReference type="SUPFAM" id="SSF52540">
    <property type="entry name" value="P-loop containing nucleoside triphosphate hydrolases"/>
    <property type="match status" value="1"/>
</dbReference>
<dbReference type="PANTHER" id="PTHR46312:SF2">
    <property type="entry name" value="NUCLEOTIDE-BINDING OLIGOMERIZATION DOMAIN-CONTAINING PROTEIN 2-LIKE"/>
    <property type="match status" value="1"/>
</dbReference>
<evidence type="ECO:0000313" key="2">
    <source>
        <dbReference type="EMBL" id="KAJ8020439.1"/>
    </source>
</evidence>
<dbReference type="InterPro" id="IPR027417">
    <property type="entry name" value="P-loop_NTPase"/>
</dbReference>
<comment type="caution">
    <text evidence="2">The sequence shown here is derived from an EMBL/GenBank/DDBJ whole genome shotgun (WGS) entry which is preliminary data.</text>
</comment>
<protein>
    <recommendedName>
        <fullName evidence="1">NACHT domain-containing protein</fullName>
    </recommendedName>
</protein>
<dbReference type="Gene3D" id="3.40.50.300">
    <property type="entry name" value="P-loop containing nucleotide triphosphate hydrolases"/>
    <property type="match status" value="1"/>
</dbReference>
<proteinExistence type="predicted"/>